<feature type="domain" description="SpoU L30e-like N-terminal" evidence="4">
    <location>
        <begin position="11"/>
        <end position="100"/>
    </location>
</feature>
<dbReference type="EMBL" id="QQNA01000034">
    <property type="protein sequence ID" value="RDG39052.1"/>
    <property type="molecule type" value="Genomic_DNA"/>
</dbReference>
<dbReference type="Gene3D" id="3.40.1280.10">
    <property type="match status" value="1"/>
</dbReference>
<dbReference type="Gene3D" id="3.30.1330.30">
    <property type="match status" value="1"/>
</dbReference>
<dbReference type="GO" id="GO:0032259">
    <property type="term" value="P:methylation"/>
    <property type="evidence" value="ECO:0007669"/>
    <property type="project" value="UniProtKB-KW"/>
</dbReference>
<sequence>MPVAQRITSRNARFQQWQALLTNRNKRQRAGEFLVQGVRPISLAVEYGWPIHALVFDQSRSLSRWAQELLRTVRTEQIAMAPDLLAELGEKGESAPEVIAVVGMPADDLGRITVGDDFLGVLFDRPTSPGNIGSIIRSADAFGAHGLIVAGHAADVYDSKSVRASTGSLFALPAVRVPSPREVTDWVGGQRAAGRPIVLVGTDEHGDHDVFDFDFTQPLLLLVGNETSGLSNAWRELCDHTVRIPMTGAASSLNAANASTAILYEAARQRILAGKRGSAEAPRQG</sequence>
<dbReference type="Pfam" id="PF00588">
    <property type="entry name" value="SpoU_methylase"/>
    <property type="match status" value="1"/>
</dbReference>
<protein>
    <submittedName>
        <fullName evidence="5">RNA methyltransferase</fullName>
    </submittedName>
</protein>
<dbReference type="OrthoDB" id="9785673at2"/>
<dbReference type="PANTHER" id="PTHR43191">
    <property type="entry name" value="RRNA METHYLTRANSFERASE 3"/>
    <property type="match status" value="1"/>
</dbReference>
<dbReference type="GO" id="GO:0003723">
    <property type="term" value="F:RNA binding"/>
    <property type="evidence" value="ECO:0007669"/>
    <property type="project" value="InterPro"/>
</dbReference>
<dbReference type="SUPFAM" id="SSF55315">
    <property type="entry name" value="L30e-like"/>
    <property type="match status" value="1"/>
</dbReference>
<feature type="domain" description="tRNA/rRNA methyltransferase SpoU type" evidence="3">
    <location>
        <begin position="121"/>
        <end position="264"/>
    </location>
</feature>
<keyword evidence="2 5" id="KW-0808">Transferase</keyword>
<dbReference type="Proteomes" id="UP000253741">
    <property type="component" value="Unassembled WGS sequence"/>
</dbReference>
<dbReference type="InterPro" id="IPR054578">
    <property type="entry name" value="SpoU_sub_bind-like_N"/>
</dbReference>
<dbReference type="GO" id="GO:0006396">
    <property type="term" value="P:RNA processing"/>
    <property type="evidence" value="ECO:0007669"/>
    <property type="project" value="InterPro"/>
</dbReference>
<dbReference type="InterPro" id="IPR029064">
    <property type="entry name" value="Ribosomal_eL30-like_sf"/>
</dbReference>
<keyword evidence="1 5" id="KW-0489">Methyltransferase</keyword>
<accession>A0A370BEE7</accession>
<dbReference type="Pfam" id="PF22655">
    <property type="entry name" value="SpoU_sub_bind_like"/>
    <property type="match status" value="1"/>
</dbReference>
<keyword evidence="6" id="KW-1185">Reference proteome</keyword>
<organism evidence="5 6">
    <name type="scientific">Streptomyces corynorhini</name>
    <dbReference type="NCBI Taxonomy" id="2282652"/>
    <lineage>
        <taxon>Bacteria</taxon>
        <taxon>Bacillati</taxon>
        <taxon>Actinomycetota</taxon>
        <taxon>Actinomycetes</taxon>
        <taxon>Kitasatosporales</taxon>
        <taxon>Streptomycetaceae</taxon>
        <taxon>Streptomyces</taxon>
    </lineage>
</organism>
<dbReference type="InterPro" id="IPR001537">
    <property type="entry name" value="SpoU_MeTrfase"/>
</dbReference>
<dbReference type="InterPro" id="IPR029026">
    <property type="entry name" value="tRNA_m1G_MTases_N"/>
</dbReference>
<dbReference type="AlphaFoldDB" id="A0A370BEE7"/>
<dbReference type="InterPro" id="IPR051259">
    <property type="entry name" value="rRNA_Methyltransferase"/>
</dbReference>
<evidence type="ECO:0000256" key="2">
    <source>
        <dbReference type="ARBA" id="ARBA00022679"/>
    </source>
</evidence>
<evidence type="ECO:0000313" key="6">
    <source>
        <dbReference type="Proteomes" id="UP000253741"/>
    </source>
</evidence>
<reference evidence="5 6" key="1">
    <citation type="submission" date="2018-07" db="EMBL/GenBank/DDBJ databases">
        <title>Streptomyces species from bats.</title>
        <authorList>
            <person name="Dunlap C."/>
        </authorList>
    </citation>
    <scope>NUCLEOTIDE SEQUENCE [LARGE SCALE GENOMIC DNA]</scope>
    <source>
        <strain evidence="5 6">AC230</strain>
    </source>
</reference>
<evidence type="ECO:0000259" key="4">
    <source>
        <dbReference type="Pfam" id="PF22655"/>
    </source>
</evidence>
<comment type="caution">
    <text evidence="5">The sequence shown here is derived from an EMBL/GenBank/DDBJ whole genome shotgun (WGS) entry which is preliminary data.</text>
</comment>
<dbReference type="SUPFAM" id="SSF75217">
    <property type="entry name" value="alpha/beta knot"/>
    <property type="match status" value="1"/>
</dbReference>
<dbReference type="PANTHER" id="PTHR43191:SF2">
    <property type="entry name" value="RRNA METHYLTRANSFERASE 3, MITOCHONDRIAL"/>
    <property type="match status" value="1"/>
</dbReference>
<evidence type="ECO:0000259" key="3">
    <source>
        <dbReference type="Pfam" id="PF00588"/>
    </source>
</evidence>
<evidence type="ECO:0000313" key="5">
    <source>
        <dbReference type="EMBL" id="RDG39052.1"/>
    </source>
</evidence>
<name>A0A370BEE7_9ACTN</name>
<proteinExistence type="predicted"/>
<dbReference type="CDD" id="cd18107">
    <property type="entry name" value="SpoU-like_AviRb"/>
    <property type="match status" value="1"/>
</dbReference>
<dbReference type="RefSeq" id="WP_114622660.1">
    <property type="nucleotide sequence ID" value="NZ_QQNA01000034.1"/>
</dbReference>
<dbReference type="InterPro" id="IPR029028">
    <property type="entry name" value="Alpha/beta_knot_MTases"/>
</dbReference>
<gene>
    <name evidence="5" type="ORF">DVH02_06130</name>
</gene>
<evidence type="ECO:0000256" key="1">
    <source>
        <dbReference type="ARBA" id="ARBA00022603"/>
    </source>
</evidence>
<dbReference type="GO" id="GO:0008173">
    <property type="term" value="F:RNA methyltransferase activity"/>
    <property type="evidence" value="ECO:0007669"/>
    <property type="project" value="InterPro"/>
</dbReference>